<protein>
    <submittedName>
        <fullName evidence="6">Nucleoside deaminase</fullName>
    </submittedName>
</protein>
<dbReference type="PANTHER" id="PTHR11079:SF161">
    <property type="entry name" value="CMP_DCMP-TYPE DEAMINASE DOMAIN-CONTAINING PROTEIN"/>
    <property type="match status" value="1"/>
</dbReference>
<dbReference type="OrthoDB" id="9802676at2"/>
<keyword evidence="4" id="KW-0862">Zinc</keyword>
<dbReference type="FunFam" id="3.40.140.10:FF:000011">
    <property type="entry name" value="tRNA-specific adenosine deaminase"/>
    <property type="match status" value="1"/>
</dbReference>
<dbReference type="AlphaFoldDB" id="A0A2N5Y7T1"/>
<keyword evidence="3" id="KW-0378">Hydrolase</keyword>
<organism evidence="6 7">
    <name type="scientific">Kineobactrum sediminis</name>
    <dbReference type="NCBI Taxonomy" id="1905677"/>
    <lineage>
        <taxon>Bacteria</taxon>
        <taxon>Pseudomonadati</taxon>
        <taxon>Pseudomonadota</taxon>
        <taxon>Gammaproteobacteria</taxon>
        <taxon>Cellvibrionales</taxon>
        <taxon>Halieaceae</taxon>
        <taxon>Kineobactrum</taxon>
    </lineage>
</organism>
<dbReference type="EMBL" id="PKLZ01000001">
    <property type="protein sequence ID" value="PLW84453.1"/>
    <property type="molecule type" value="Genomic_DNA"/>
</dbReference>
<feature type="domain" description="CMP/dCMP-type deaminase" evidence="5">
    <location>
        <begin position="1"/>
        <end position="120"/>
    </location>
</feature>
<comment type="similarity">
    <text evidence="1">Belongs to the cytidine and deoxycytidylate deaminase family.</text>
</comment>
<dbReference type="Proteomes" id="UP000234845">
    <property type="component" value="Unassembled WGS sequence"/>
</dbReference>
<dbReference type="Gene3D" id="3.40.140.10">
    <property type="entry name" value="Cytidine Deaminase, domain 2"/>
    <property type="match status" value="1"/>
</dbReference>
<evidence type="ECO:0000256" key="1">
    <source>
        <dbReference type="ARBA" id="ARBA00006576"/>
    </source>
</evidence>
<name>A0A2N5Y7T1_9GAMM</name>
<keyword evidence="7" id="KW-1185">Reference proteome</keyword>
<dbReference type="PROSITE" id="PS51747">
    <property type="entry name" value="CYT_DCMP_DEAMINASES_2"/>
    <property type="match status" value="1"/>
</dbReference>
<dbReference type="InterPro" id="IPR002125">
    <property type="entry name" value="CMP_dCMP_dom"/>
</dbReference>
<dbReference type="InterPro" id="IPR016193">
    <property type="entry name" value="Cytidine_deaminase-like"/>
</dbReference>
<evidence type="ECO:0000313" key="6">
    <source>
        <dbReference type="EMBL" id="PLW84453.1"/>
    </source>
</evidence>
<accession>A0A2N5Y7T1</accession>
<evidence type="ECO:0000256" key="3">
    <source>
        <dbReference type="ARBA" id="ARBA00022801"/>
    </source>
</evidence>
<evidence type="ECO:0000256" key="4">
    <source>
        <dbReference type="ARBA" id="ARBA00022833"/>
    </source>
</evidence>
<dbReference type="PANTHER" id="PTHR11079">
    <property type="entry name" value="CYTOSINE DEAMINASE FAMILY MEMBER"/>
    <property type="match status" value="1"/>
</dbReference>
<dbReference type="SUPFAM" id="SSF53927">
    <property type="entry name" value="Cytidine deaminase-like"/>
    <property type="match status" value="1"/>
</dbReference>
<evidence type="ECO:0000259" key="5">
    <source>
        <dbReference type="PROSITE" id="PS51747"/>
    </source>
</evidence>
<comment type="caution">
    <text evidence="6">The sequence shown here is derived from an EMBL/GenBank/DDBJ whole genome shotgun (WGS) entry which is preliminary data.</text>
</comment>
<dbReference type="PROSITE" id="PS00903">
    <property type="entry name" value="CYT_DCMP_DEAMINASES_1"/>
    <property type="match status" value="1"/>
</dbReference>
<proteinExistence type="inferred from homology"/>
<gene>
    <name evidence="6" type="ORF">CWI75_01845</name>
</gene>
<sequence>MSQRFMRRAIELGRKAADTGEGGPFGAVIVREGEIIGEGWNRVIATSDPTAHGEVIAIRDACARAGIFSLEGSTIYTSGEPCPMCLGAIYWARIEHVFYGFSIDAAATCGFDDQHFYRELALSPDQRKIGQTQLLGDEALETLQYYLGKPDRVSY</sequence>
<dbReference type="Pfam" id="PF00383">
    <property type="entry name" value="dCMP_cyt_deam_1"/>
    <property type="match status" value="1"/>
</dbReference>
<dbReference type="GO" id="GO:0006152">
    <property type="term" value="P:purine nucleoside catabolic process"/>
    <property type="evidence" value="ECO:0007669"/>
    <property type="project" value="TreeGrafter"/>
</dbReference>
<evidence type="ECO:0000256" key="2">
    <source>
        <dbReference type="ARBA" id="ARBA00022723"/>
    </source>
</evidence>
<reference evidence="7" key="1">
    <citation type="submission" date="2017-11" db="EMBL/GenBank/DDBJ databases">
        <title>The draft genome sequence of Chromatocurvus sp. F02.</title>
        <authorList>
            <person name="Du Z.-J."/>
            <person name="Chang Y.-Q."/>
        </authorList>
    </citation>
    <scope>NUCLEOTIDE SEQUENCE [LARGE SCALE GENOMIC DNA]</scope>
    <source>
        <strain evidence="7">F02</strain>
    </source>
</reference>
<dbReference type="InterPro" id="IPR016192">
    <property type="entry name" value="APOBEC/CMP_deaminase_Zn-bd"/>
</dbReference>
<evidence type="ECO:0000313" key="7">
    <source>
        <dbReference type="Proteomes" id="UP000234845"/>
    </source>
</evidence>
<dbReference type="CDD" id="cd01285">
    <property type="entry name" value="nucleoside_deaminase"/>
    <property type="match status" value="1"/>
</dbReference>
<keyword evidence="2" id="KW-0479">Metal-binding</keyword>
<dbReference type="GO" id="GO:0047974">
    <property type="term" value="F:guanosine deaminase activity"/>
    <property type="evidence" value="ECO:0007669"/>
    <property type="project" value="TreeGrafter"/>
</dbReference>
<dbReference type="GO" id="GO:0008270">
    <property type="term" value="F:zinc ion binding"/>
    <property type="evidence" value="ECO:0007669"/>
    <property type="project" value="InterPro"/>
</dbReference>